<accession>A0A972VZH4</accession>
<evidence type="ECO:0000313" key="2">
    <source>
        <dbReference type="EMBL" id="NQV66488.1"/>
    </source>
</evidence>
<proteinExistence type="predicted"/>
<feature type="non-terminal residue" evidence="2">
    <location>
        <position position="91"/>
    </location>
</feature>
<feature type="domain" description="Beta-lactamase-related" evidence="1">
    <location>
        <begin position="17"/>
        <end position="91"/>
    </location>
</feature>
<dbReference type="PANTHER" id="PTHR43283:SF3">
    <property type="entry name" value="BETA-LACTAMASE FAMILY PROTEIN (AFU_ORTHOLOGUE AFUA_5G07500)"/>
    <property type="match status" value="1"/>
</dbReference>
<name>A0A972VZH4_9GAMM</name>
<dbReference type="Gene3D" id="3.40.710.10">
    <property type="entry name" value="DD-peptidase/beta-lactamase superfamily"/>
    <property type="match status" value="1"/>
</dbReference>
<dbReference type="EMBL" id="JABMOJ010000526">
    <property type="protein sequence ID" value="NQV66488.1"/>
    <property type="molecule type" value="Genomic_DNA"/>
</dbReference>
<gene>
    <name evidence="2" type="ORF">HQ497_14090</name>
</gene>
<comment type="caution">
    <text evidence="2">The sequence shown here is derived from an EMBL/GenBank/DDBJ whole genome shotgun (WGS) entry which is preliminary data.</text>
</comment>
<dbReference type="Proteomes" id="UP000754644">
    <property type="component" value="Unassembled WGS sequence"/>
</dbReference>
<dbReference type="InterPro" id="IPR050789">
    <property type="entry name" value="Diverse_Enzym_Activities"/>
</dbReference>
<dbReference type="AlphaFoldDB" id="A0A972VZH4"/>
<evidence type="ECO:0000313" key="3">
    <source>
        <dbReference type="Proteomes" id="UP000754644"/>
    </source>
</evidence>
<dbReference type="InterPro" id="IPR012338">
    <property type="entry name" value="Beta-lactam/transpept-like"/>
</dbReference>
<dbReference type="SUPFAM" id="SSF56601">
    <property type="entry name" value="beta-lactamase/transpeptidase-like"/>
    <property type="match status" value="1"/>
</dbReference>
<sequence>MTPEDVGLSAARLYKIDHLTHEYIEQGKLPGTISLVARRGEIAHLTCQGKMDIEADKDMEDDTIFRIYSMSKPITSVALMMLYEDGRFQLD</sequence>
<dbReference type="PANTHER" id="PTHR43283">
    <property type="entry name" value="BETA-LACTAMASE-RELATED"/>
    <property type="match status" value="1"/>
</dbReference>
<reference evidence="2" key="1">
    <citation type="submission" date="2020-05" db="EMBL/GenBank/DDBJ databases">
        <title>Sulfur intermediates as new biogeochemical hubs in an aquatic model microbial ecosystem.</title>
        <authorList>
            <person name="Vigneron A."/>
        </authorList>
    </citation>
    <scope>NUCLEOTIDE SEQUENCE</scope>
    <source>
        <strain evidence="2">Bin.250</strain>
    </source>
</reference>
<dbReference type="InterPro" id="IPR001466">
    <property type="entry name" value="Beta-lactam-related"/>
</dbReference>
<organism evidence="2 3">
    <name type="scientific">SAR86 cluster bacterium</name>
    <dbReference type="NCBI Taxonomy" id="2030880"/>
    <lineage>
        <taxon>Bacteria</taxon>
        <taxon>Pseudomonadati</taxon>
        <taxon>Pseudomonadota</taxon>
        <taxon>Gammaproteobacteria</taxon>
        <taxon>SAR86 cluster</taxon>
    </lineage>
</organism>
<dbReference type="Pfam" id="PF00144">
    <property type="entry name" value="Beta-lactamase"/>
    <property type="match status" value="1"/>
</dbReference>
<protein>
    <submittedName>
        <fullName evidence="2">Beta-lactamase family protein</fullName>
    </submittedName>
</protein>
<evidence type="ECO:0000259" key="1">
    <source>
        <dbReference type="Pfam" id="PF00144"/>
    </source>
</evidence>